<proteinExistence type="predicted"/>
<name>A0A6L2KRA7_TANCI</name>
<organism evidence="1">
    <name type="scientific">Tanacetum cinerariifolium</name>
    <name type="common">Dalmatian daisy</name>
    <name type="synonym">Chrysanthemum cinerariifolium</name>
    <dbReference type="NCBI Taxonomy" id="118510"/>
    <lineage>
        <taxon>Eukaryota</taxon>
        <taxon>Viridiplantae</taxon>
        <taxon>Streptophyta</taxon>
        <taxon>Embryophyta</taxon>
        <taxon>Tracheophyta</taxon>
        <taxon>Spermatophyta</taxon>
        <taxon>Magnoliopsida</taxon>
        <taxon>eudicotyledons</taxon>
        <taxon>Gunneridae</taxon>
        <taxon>Pentapetalae</taxon>
        <taxon>asterids</taxon>
        <taxon>campanulids</taxon>
        <taxon>Asterales</taxon>
        <taxon>Asteraceae</taxon>
        <taxon>Asteroideae</taxon>
        <taxon>Anthemideae</taxon>
        <taxon>Anthemidinae</taxon>
        <taxon>Tanacetum</taxon>
    </lineage>
</organism>
<reference evidence="1" key="1">
    <citation type="journal article" date="2019" name="Sci. Rep.">
        <title>Draft genome of Tanacetum cinerariifolium, the natural source of mosquito coil.</title>
        <authorList>
            <person name="Yamashiro T."/>
            <person name="Shiraishi A."/>
            <person name="Satake H."/>
            <person name="Nakayama K."/>
        </authorList>
    </citation>
    <scope>NUCLEOTIDE SEQUENCE</scope>
</reference>
<dbReference type="AlphaFoldDB" id="A0A6L2KRA7"/>
<gene>
    <name evidence="1" type="ORF">Tci_023457</name>
</gene>
<comment type="caution">
    <text evidence="1">The sequence shown here is derived from an EMBL/GenBank/DDBJ whole genome shotgun (WGS) entry which is preliminary data.</text>
</comment>
<accession>A0A6L2KRA7</accession>
<sequence length="144" mass="17054">MIPKPGDPDREVPVAETFHEKTDDELTKNKVKQMKEDDQAIRTILMGLSEDIYVVVDSCETAQKIWLRVQQMMKEKIANNLKFLNNLQPKWKRHITIVRQTKDLHEVDYNQVYDFLKMNQKEVNEHREERLAKTHDPLALMAHS</sequence>
<protein>
    <submittedName>
        <fullName evidence="1">Uncharacterized protein</fullName>
    </submittedName>
</protein>
<evidence type="ECO:0000313" key="1">
    <source>
        <dbReference type="EMBL" id="GEU51479.1"/>
    </source>
</evidence>
<dbReference type="EMBL" id="BKCJ010002874">
    <property type="protein sequence ID" value="GEU51479.1"/>
    <property type="molecule type" value="Genomic_DNA"/>
</dbReference>